<reference evidence="1" key="1">
    <citation type="submission" date="2022-07" db="EMBL/GenBank/DDBJ databases">
        <title>Phylogenomic reconstructions and comparative analyses of Kickxellomycotina fungi.</title>
        <authorList>
            <person name="Reynolds N.K."/>
            <person name="Stajich J.E."/>
            <person name="Barry K."/>
            <person name="Grigoriev I.V."/>
            <person name="Crous P."/>
            <person name="Smith M.E."/>
        </authorList>
    </citation>
    <scope>NUCLEOTIDE SEQUENCE</scope>
    <source>
        <strain evidence="1">NRRL 5244</strain>
    </source>
</reference>
<gene>
    <name evidence="1" type="ORF">FBU59_001885</name>
</gene>
<comment type="caution">
    <text evidence="1">The sequence shown here is derived from an EMBL/GenBank/DDBJ whole genome shotgun (WGS) entry which is preliminary data.</text>
</comment>
<accession>A0ACC1JCY5</accession>
<dbReference type="EMBL" id="JANBPW010000942">
    <property type="protein sequence ID" value="KAJ1947359.1"/>
    <property type="molecule type" value="Genomic_DNA"/>
</dbReference>
<evidence type="ECO:0000313" key="2">
    <source>
        <dbReference type="Proteomes" id="UP001150603"/>
    </source>
</evidence>
<evidence type="ECO:0000313" key="1">
    <source>
        <dbReference type="EMBL" id="KAJ1947359.1"/>
    </source>
</evidence>
<protein>
    <submittedName>
        <fullName evidence="1">Uncharacterized protein</fullName>
    </submittedName>
</protein>
<feature type="non-terminal residue" evidence="1">
    <location>
        <position position="278"/>
    </location>
</feature>
<keyword evidence="2" id="KW-1185">Reference proteome</keyword>
<name>A0ACC1JCY5_9FUNG</name>
<sequence length="278" mass="30328">MYYPSIQHVRDDLHTTQSGVTWTVTAFTICMAVTPLFWSNLADQIGRKPVYAASMLIYTAGSIGCALSKSLTALIISRVIQSTGASAVKGSGAGTIADIYPREQRGTALGIYYLGPLVGPCIGPLIGGYVGQNLGWRWVFWILTIWGGVMCLLAIFVMPETHRRMVIKKHKIQPINIPKPFKLKNNNPLVDLALIRYPSVYISLYFFAMVFGTYVMSLVGLALAFADVYELSQGSSGLCYFPVGAGAIAGSLSSGRITDLMLRRYKKKHDLEGTQGGK</sequence>
<dbReference type="Proteomes" id="UP001150603">
    <property type="component" value="Unassembled WGS sequence"/>
</dbReference>
<proteinExistence type="predicted"/>
<organism evidence="1 2">
    <name type="scientific">Linderina macrospora</name>
    <dbReference type="NCBI Taxonomy" id="4868"/>
    <lineage>
        <taxon>Eukaryota</taxon>
        <taxon>Fungi</taxon>
        <taxon>Fungi incertae sedis</taxon>
        <taxon>Zoopagomycota</taxon>
        <taxon>Kickxellomycotina</taxon>
        <taxon>Kickxellomycetes</taxon>
        <taxon>Kickxellales</taxon>
        <taxon>Kickxellaceae</taxon>
        <taxon>Linderina</taxon>
    </lineage>
</organism>